<evidence type="ECO:0000313" key="1">
    <source>
        <dbReference type="EMBL" id="QJX45867.1"/>
    </source>
</evidence>
<evidence type="ECO:0000313" key="2">
    <source>
        <dbReference type="Proteomes" id="UP000501623"/>
    </source>
</evidence>
<reference evidence="1 2" key="1">
    <citation type="submission" date="2020-05" db="EMBL/GenBank/DDBJ databases">
        <title>Complete genome sequence of Hymenobacter sp. TS19 in Coasted Sand Dune.</title>
        <authorList>
            <person name="Lee J.-H."/>
            <person name="Jung J.-H."/>
            <person name="Jeong S."/>
            <person name="Zhao L."/>
            <person name="Kim M.-K."/>
            <person name="Seo H.-S."/>
            <person name="Lim S."/>
        </authorList>
    </citation>
    <scope>NUCLEOTIDE SEQUENCE [LARGE SCALE GENOMIC DNA]</scope>
    <source>
        <strain evidence="1 2">TS19</strain>
    </source>
</reference>
<dbReference type="AlphaFoldDB" id="A0A6M6BCE9"/>
<dbReference type="Proteomes" id="UP000501623">
    <property type="component" value="Chromosome"/>
</dbReference>
<sequence length="106" mass="12388">MYKDLNKQQAALHNLMSDISEEVWCAGWMDGLEYALWHIMLHGPAKYGWERIGEQTIQQLRNLSQEAGCWIVYNDVTLETAVPLSEWEKMFQSANLNDYLMVYKEG</sequence>
<name>A0A6M6BCE9_9BACT</name>
<gene>
    <name evidence="1" type="ORF">HMJ29_02505</name>
</gene>
<dbReference type="EMBL" id="CP053538">
    <property type="protein sequence ID" value="QJX45867.1"/>
    <property type="molecule type" value="Genomic_DNA"/>
</dbReference>
<keyword evidence="2" id="KW-1185">Reference proteome</keyword>
<accession>A0A6M6BCE9</accession>
<organism evidence="1 2">
    <name type="scientific">Hymenobacter taeanensis</name>
    <dbReference type="NCBI Taxonomy" id="2735321"/>
    <lineage>
        <taxon>Bacteria</taxon>
        <taxon>Pseudomonadati</taxon>
        <taxon>Bacteroidota</taxon>
        <taxon>Cytophagia</taxon>
        <taxon>Cytophagales</taxon>
        <taxon>Hymenobacteraceae</taxon>
        <taxon>Hymenobacter</taxon>
    </lineage>
</organism>
<proteinExistence type="predicted"/>
<dbReference type="KEGG" id="hts:HMJ29_02505"/>
<protein>
    <submittedName>
        <fullName evidence="1">Uncharacterized protein</fullName>
    </submittedName>
</protein>
<dbReference type="RefSeq" id="WP_171590006.1">
    <property type="nucleotide sequence ID" value="NZ_CP053538.1"/>
</dbReference>